<dbReference type="HOGENOM" id="CLU_037990_4_1_4"/>
<dbReference type="Pfam" id="PF08241">
    <property type="entry name" value="Methyltransf_11"/>
    <property type="match status" value="1"/>
</dbReference>
<dbReference type="AlphaFoldDB" id="C7RRL5"/>
<dbReference type="InterPro" id="IPR013216">
    <property type="entry name" value="Methyltransf_11"/>
</dbReference>
<organism evidence="2">
    <name type="scientific">Accumulibacter regalis</name>
    <dbReference type="NCBI Taxonomy" id="522306"/>
    <lineage>
        <taxon>Bacteria</taxon>
        <taxon>Pseudomonadati</taxon>
        <taxon>Pseudomonadota</taxon>
        <taxon>Betaproteobacteria</taxon>
        <taxon>Candidatus Accumulibacter</taxon>
    </lineage>
</organism>
<dbReference type="GO" id="GO:0032259">
    <property type="term" value="P:methylation"/>
    <property type="evidence" value="ECO:0007669"/>
    <property type="project" value="UniProtKB-KW"/>
</dbReference>
<dbReference type="EMBL" id="CP001715">
    <property type="protein sequence ID" value="ACV34504.1"/>
    <property type="molecule type" value="Genomic_DNA"/>
</dbReference>
<accession>C7RRL5</accession>
<keyword evidence="2" id="KW-0489">Methyltransferase</keyword>
<evidence type="ECO:0000313" key="2">
    <source>
        <dbReference type="EMBL" id="ACV34504.1"/>
    </source>
</evidence>
<dbReference type="InterPro" id="IPR029063">
    <property type="entry name" value="SAM-dependent_MTases_sf"/>
</dbReference>
<dbReference type="GO" id="GO:0008757">
    <property type="term" value="F:S-adenosylmethionine-dependent methyltransferase activity"/>
    <property type="evidence" value="ECO:0007669"/>
    <property type="project" value="InterPro"/>
</dbReference>
<dbReference type="PANTHER" id="PTHR42912">
    <property type="entry name" value="METHYLTRANSFERASE"/>
    <property type="match status" value="1"/>
</dbReference>
<name>C7RRL5_ACCRE</name>
<protein>
    <submittedName>
        <fullName evidence="2">Methyltransferase type 11</fullName>
    </submittedName>
</protein>
<dbReference type="OrthoDB" id="323463at2"/>
<dbReference type="Gene3D" id="3.40.50.150">
    <property type="entry name" value="Vaccinia Virus protein VP39"/>
    <property type="match status" value="1"/>
</dbReference>
<reference evidence="2" key="1">
    <citation type="submission" date="2009-08" db="EMBL/GenBank/DDBJ databases">
        <authorList>
            <consortium name="US DOE Joint Genome Institute"/>
            <person name="Lucas S."/>
            <person name="Copeland A."/>
            <person name="Lapidus A."/>
            <person name="Glavina del Rio T."/>
            <person name="Dalin E."/>
            <person name="Tice H."/>
            <person name="Bruce D."/>
            <person name="Barry K."/>
            <person name="Pitluck S."/>
            <person name="Lowry S."/>
            <person name="Larimer F."/>
            <person name="Land M."/>
            <person name="Hauser L."/>
            <person name="Kyrpides N."/>
            <person name="Ivanova N."/>
            <person name="McMahon K.D."/>
            <person name="Hugenholtz P."/>
        </authorList>
    </citation>
    <scope>NUCLEOTIDE SEQUENCE</scope>
    <source>
        <strain evidence="2">UW-1</strain>
    </source>
</reference>
<sequence>MSLKHSYTLISPFYDLVLAAASRSQRADSLAELPQAPARVLLSGVGTGLDLPLLPLQHHYTGIDLTPAMLRRARRRAGDLDFQWIQGDSQRLPFADRSFDHAVLHLILAVLPDPVACLRETARVLAAGGSVLIFDKFLQPGQWAPVRRLVNPMVRHVATRLDVVFEEVLAQVPGLVVASDQPALAGGWFRRIRLQRV</sequence>
<feature type="domain" description="Methyltransferase type 11" evidence="1">
    <location>
        <begin position="44"/>
        <end position="133"/>
    </location>
</feature>
<dbReference type="SUPFAM" id="SSF53335">
    <property type="entry name" value="S-adenosyl-L-methionine-dependent methyltransferases"/>
    <property type="match status" value="1"/>
</dbReference>
<keyword evidence="2" id="KW-0808">Transferase</keyword>
<dbReference type="KEGG" id="app:CAP2UW1_1175"/>
<dbReference type="eggNOG" id="COG2226">
    <property type="taxonomic scope" value="Bacteria"/>
</dbReference>
<proteinExistence type="predicted"/>
<reference evidence="2" key="2">
    <citation type="submission" date="2009-09" db="EMBL/GenBank/DDBJ databases">
        <title>Complete sequence of chromosome of Candidatus Accumulibacter phosphatis clade IIA str. UW-1.</title>
        <authorList>
            <consortium name="US DOE Joint Genome Institute"/>
            <person name="Martin H.G."/>
            <person name="Ivanova N."/>
            <person name="Kunin V."/>
            <person name="Warnecke F."/>
            <person name="Barry K."/>
            <person name="He S."/>
            <person name="Salamov A."/>
            <person name="Szeto E."/>
            <person name="Dalin E."/>
            <person name="Pangilinan J.L."/>
            <person name="Lapidus A."/>
            <person name="Lowry S."/>
            <person name="Kyrpides N.C."/>
            <person name="McMahon K.D."/>
            <person name="Hugenholtz P."/>
        </authorList>
    </citation>
    <scope>NUCLEOTIDE SEQUENCE [LARGE SCALE GENOMIC DNA]</scope>
    <source>
        <strain evidence="2">UW-1</strain>
    </source>
</reference>
<dbReference type="STRING" id="522306.CAP2UW1_1175"/>
<evidence type="ECO:0000259" key="1">
    <source>
        <dbReference type="Pfam" id="PF08241"/>
    </source>
</evidence>
<gene>
    <name evidence="2" type="ordered locus">CAP2UW1_1175</name>
</gene>
<dbReference type="CDD" id="cd02440">
    <property type="entry name" value="AdoMet_MTases"/>
    <property type="match status" value="1"/>
</dbReference>
<dbReference type="InterPro" id="IPR050508">
    <property type="entry name" value="Methyltransf_Superfamily"/>
</dbReference>